<dbReference type="Pfam" id="PF13590">
    <property type="entry name" value="DUF4136"/>
    <property type="match status" value="1"/>
</dbReference>
<sequence length="190" mass="20985">MASVSLLAGCAATLSTRVTSYQQWPAGVQGQTYEFVPSTARANNLEYDSFADMLRAAIGPTGLVEATSGKRARFDVSFTYENPLVQSWTQQYVDPPFYNGFGPYNRGWAGGMYFGPSVAYVPVQYYKNTLSVSIKDRDRHGAEVYRSSAVNMSGSDNLPAIMPYLARAVFEGFPGNNGQVRVIRYEINPR</sequence>
<protein>
    <submittedName>
        <fullName evidence="2">Uncharacterized protein DUF4136</fullName>
    </submittedName>
</protein>
<evidence type="ECO:0000313" key="3">
    <source>
        <dbReference type="Proteomes" id="UP000295525"/>
    </source>
</evidence>
<dbReference type="AlphaFoldDB" id="A0A4R3LVY6"/>
<gene>
    <name evidence="2" type="ORF">EDC26_11771</name>
</gene>
<organism evidence="2 3">
    <name type="scientific">Paralcaligenes ureilyticus</name>
    <dbReference type="NCBI Taxonomy" id="627131"/>
    <lineage>
        <taxon>Bacteria</taxon>
        <taxon>Pseudomonadati</taxon>
        <taxon>Pseudomonadota</taxon>
        <taxon>Betaproteobacteria</taxon>
        <taxon>Burkholderiales</taxon>
        <taxon>Alcaligenaceae</taxon>
        <taxon>Paralcaligenes</taxon>
    </lineage>
</organism>
<accession>A0A4R3LVY6</accession>
<dbReference type="InterPro" id="IPR025411">
    <property type="entry name" value="DUF4136"/>
</dbReference>
<reference evidence="2 3" key="1">
    <citation type="submission" date="2019-03" db="EMBL/GenBank/DDBJ databases">
        <title>Genomic Encyclopedia of Type Strains, Phase IV (KMG-IV): sequencing the most valuable type-strain genomes for metagenomic binning, comparative biology and taxonomic classification.</title>
        <authorList>
            <person name="Goeker M."/>
        </authorList>
    </citation>
    <scope>NUCLEOTIDE SEQUENCE [LARGE SCALE GENOMIC DNA]</scope>
    <source>
        <strain evidence="2 3">DSM 24591</strain>
    </source>
</reference>
<evidence type="ECO:0000313" key="2">
    <source>
        <dbReference type="EMBL" id="TCT02795.1"/>
    </source>
</evidence>
<proteinExistence type="predicted"/>
<feature type="domain" description="DUF4136" evidence="1">
    <location>
        <begin position="18"/>
        <end position="175"/>
    </location>
</feature>
<name>A0A4R3LVY6_9BURK</name>
<dbReference type="EMBL" id="SMAJ01000017">
    <property type="protein sequence ID" value="TCT02795.1"/>
    <property type="molecule type" value="Genomic_DNA"/>
</dbReference>
<comment type="caution">
    <text evidence="2">The sequence shown here is derived from an EMBL/GenBank/DDBJ whole genome shotgun (WGS) entry which is preliminary data.</text>
</comment>
<evidence type="ECO:0000259" key="1">
    <source>
        <dbReference type="Pfam" id="PF13590"/>
    </source>
</evidence>
<dbReference type="Proteomes" id="UP000295525">
    <property type="component" value="Unassembled WGS sequence"/>
</dbReference>
<keyword evidence="3" id="KW-1185">Reference proteome</keyword>